<name>A0ABQ6JVN2_9MICO</name>
<evidence type="ECO:0000313" key="3">
    <source>
        <dbReference type="Proteomes" id="UP001157069"/>
    </source>
</evidence>
<feature type="domain" description="Transglutaminase-like" evidence="1">
    <location>
        <begin position="6"/>
        <end position="67"/>
    </location>
</feature>
<dbReference type="RefSeq" id="WP_284300968.1">
    <property type="nucleotide sequence ID" value="NZ_BSVA01000001.1"/>
</dbReference>
<evidence type="ECO:0000259" key="1">
    <source>
        <dbReference type="SMART" id="SM00460"/>
    </source>
</evidence>
<protein>
    <recommendedName>
        <fullName evidence="1">Transglutaminase-like domain-containing protein</fullName>
    </recommendedName>
</protein>
<organism evidence="2 3">
    <name type="scientific">Homoserinibacter gongjuensis</name>
    <dbReference type="NCBI Taxonomy" id="1162968"/>
    <lineage>
        <taxon>Bacteria</taxon>
        <taxon>Bacillati</taxon>
        <taxon>Actinomycetota</taxon>
        <taxon>Actinomycetes</taxon>
        <taxon>Micrococcales</taxon>
        <taxon>Microbacteriaceae</taxon>
        <taxon>Homoserinibacter</taxon>
    </lineage>
</organism>
<dbReference type="Gene3D" id="3.10.620.30">
    <property type="match status" value="1"/>
</dbReference>
<dbReference type="SUPFAM" id="SSF54001">
    <property type="entry name" value="Cysteine proteinases"/>
    <property type="match status" value="1"/>
</dbReference>
<gene>
    <name evidence="2" type="ORF">GCM10025869_28020</name>
</gene>
<proteinExistence type="predicted"/>
<dbReference type="InterPro" id="IPR002931">
    <property type="entry name" value="Transglutaminase-like"/>
</dbReference>
<comment type="caution">
    <text evidence="2">The sequence shown here is derived from an EMBL/GenBank/DDBJ whole genome shotgun (WGS) entry which is preliminary data.</text>
</comment>
<dbReference type="InterPro" id="IPR038765">
    <property type="entry name" value="Papain-like_cys_pep_sf"/>
</dbReference>
<dbReference type="Proteomes" id="UP001157069">
    <property type="component" value="Unassembled WGS sequence"/>
</dbReference>
<dbReference type="Pfam" id="PF01841">
    <property type="entry name" value="Transglut_core"/>
    <property type="match status" value="1"/>
</dbReference>
<evidence type="ECO:0000313" key="2">
    <source>
        <dbReference type="EMBL" id="GMA92273.1"/>
    </source>
</evidence>
<dbReference type="EMBL" id="BSVA01000001">
    <property type="protein sequence ID" value="GMA92273.1"/>
    <property type="molecule type" value="Genomic_DNA"/>
</dbReference>
<accession>A0ABQ6JVN2</accession>
<dbReference type="SMART" id="SM00460">
    <property type="entry name" value="TGc"/>
    <property type="match status" value="1"/>
</dbReference>
<keyword evidence="3" id="KW-1185">Reference proteome</keyword>
<reference evidence="3" key="1">
    <citation type="journal article" date="2019" name="Int. J. Syst. Evol. Microbiol.">
        <title>The Global Catalogue of Microorganisms (GCM) 10K type strain sequencing project: providing services to taxonomists for standard genome sequencing and annotation.</title>
        <authorList>
            <consortium name="The Broad Institute Genomics Platform"/>
            <consortium name="The Broad Institute Genome Sequencing Center for Infectious Disease"/>
            <person name="Wu L."/>
            <person name="Ma J."/>
        </authorList>
    </citation>
    <scope>NUCLEOTIDE SEQUENCE [LARGE SCALE GENOMIC DNA]</scope>
    <source>
        <strain evidence="3">NBRC 108755</strain>
    </source>
</reference>
<sequence length="218" mass="24053">MPREPAERVAGCCRDYTLLTVSVLRERGLPARSRVGFAGYLAEGYHYDHVVVEVHDGARWVRVDAQFEPGWLPFDTCDLPRGGLEGFATAAEVWLALRSGEADERTFGVHPGSPFAGTSFVFDYVIRDIAHRSGDELLLWDVWGAMHGEAAVQEAEARWMDELARLVVAADAQDAAAVQELARRYARDDRLNPRGRVVQASPYGLPDVEVDLDACAPA</sequence>